<dbReference type="PROSITE" id="PS51425">
    <property type="entry name" value="SCD"/>
    <property type="match status" value="1"/>
</dbReference>
<dbReference type="InterPro" id="IPR016024">
    <property type="entry name" value="ARM-type_fold"/>
</dbReference>
<proteinExistence type="inferred from homology"/>
<feature type="region of interest" description="Disordered" evidence="3">
    <location>
        <begin position="1173"/>
        <end position="1196"/>
    </location>
</feature>
<dbReference type="GO" id="GO:0007062">
    <property type="term" value="P:sister chromatid cohesion"/>
    <property type="evidence" value="ECO:0007669"/>
    <property type="project" value="UniProtKB-ARBA"/>
</dbReference>
<organism evidence="5">
    <name type="scientific">Lygus hesperus</name>
    <name type="common">Western plant bug</name>
    <dbReference type="NCBI Taxonomy" id="30085"/>
    <lineage>
        <taxon>Eukaryota</taxon>
        <taxon>Metazoa</taxon>
        <taxon>Ecdysozoa</taxon>
        <taxon>Arthropoda</taxon>
        <taxon>Hexapoda</taxon>
        <taxon>Insecta</taxon>
        <taxon>Pterygota</taxon>
        <taxon>Neoptera</taxon>
        <taxon>Paraneoptera</taxon>
        <taxon>Hemiptera</taxon>
        <taxon>Heteroptera</taxon>
        <taxon>Panheteroptera</taxon>
        <taxon>Cimicomorpha</taxon>
        <taxon>Miridae</taxon>
        <taxon>Mirini</taxon>
        <taxon>Lygus</taxon>
    </lineage>
</organism>
<dbReference type="Pfam" id="PF24571">
    <property type="entry name" value="HEAT_SCC3-SA"/>
    <property type="match status" value="1"/>
</dbReference>
<sequence>MMNYRSIGKRIRMDEPPEEYETPYPMTPNPHDQNDGQDGYTPYQGYSGDQGTPAHTPGQGAELYGDHYGTPQQNLGGVQYDDQGASSGEEQAYEPSPAHHTEPTSSPAQDNPPSPALGGRVTRARLRNANQPTPPPAPPPAKRQERDERTTRTTRTRGGGARRTYNENDEDSTLYAIIKLARASLQTVVDEWIEAYKANRDSALLALMQFFIHASGCKGKITQAMAANMEHAAIIRKMTEEFDEESGEYPLIMSGQQWKKFRGNFCDFVGTLVKQCQYSIIYDQYLMDNVISLLTGLSDSQVRAFRHTATLAAMKLMTALVDVALVVSINLDNTQRQYESERQKTRDKRASDRLENLLTKRQELEENMDEIKNMLTYMFKSVFVHRYRDTLPEIRAICMAEIGVWMKKFHQNFLDDSYLKYIGWTLHDKVGEVRLKCLQALQPLYASEELKGKLELFTSKFKDRIVSMTLDKEYDVAVQAVRLVISILKHHRDILTDKDCEHVYELVYSSHRAVAQAAGEFLNERLFVPEEVVSVQRTKRGKKRAPNTPLIRDLVQFFIESELHEHGAYLVDSLIESNAMMKDWECMTDLLLEEPGPNEEPLDDRQETSLIEIMVCCVKQAATGEAPVGRGPNRKQSPSMKEIKQVQDDKQRLSEHFIGTLPDLLDKYSADADKLVNLLSIPQYFDLEIYTTTRSEASLDLLLKRIQLITEKQHDTEVLETAAKTLEYVCTEGFAIYTRCDVQRSTLIDTIVNKYKEAMDEWNSLIEGEETPDDDETYSVVNSLKKVSIFYSCHNLGNWNIWASLFKDVEEAKDGVTSLPEEAVKFSISACYFAVLWDLHRIEELIEGGAATDDAIMESKSRLNMFVEVMKAMLTQQASQVYKEEAYLVVCDLLIVFCSQLHTNTHFALGGLVYEPDKQLQSILIDFIQNNVFTYEEDEELDEHSKIAELHKRRNFLASYCKLIVYSIMPTSAAADVFKNYVKSYNDYGDIIKTTVGKAREINKVNCARTMVAALTSLFKDLQQDMRGIRLSRTMEEFTSLKELAKRFALSFGLDAVRNREAITVLHREGILFAVAQNEMVEDPTGPPPNLPFLEILTEFTNKLLKQDKRIVLTFLDRRISMGMPSSRGEDWQPLLLYRNSLVHGETDQPIVTSKRAYSRKKKEIIEDEMGDMEDENNSDTEFMPGLNHDGKKKKQHRIKQYKGDRSMSPPMNQFNATTESPINYSVDNLATSSRPQRQCARFSFCYIDNFSDDEIV</sequence>
<dbReference type="AlphaFoldDB" id="A0A146LJ60"/>
<reference evidence="5" key="1">
    <citation type="journal article" date="2016" name="Gigascience">
        <title>De novo construction of an expanded transcriptome assembly for the western tarnished plant bug, Lygus hesperus.</title>
        <authorList>
            <person name="Tassone E.E."/>
            <person name="Geib S.M."/>
            <person name="Hall B."/>
            <person name="Fabrick J.A."/>
            <person name="Brent C.S."/>
            <person name="Hull J.J."/>
        </authorList>
    </citation>
    <scope>NUCLEOTIDE SEQUENCE</scope>
</reference>
<dbReference type="SUPFAM" id="SSF48371">
    <property type="entry name" value="ARM repeat"/>
    <property type="match status" value="1"/>
</dbReference>
<evidence type="ECO:0000259" key="4">
    <source>
        <dbReference type="PROSITE" id="PS51425"/>
    </source>
</evidence>
<dbReference type="EMBL" id="GDHC01010456">
    <property type="protein sequence ID" value="JAQ08173.1"/>
    <property type="molecule type" value="Transcribed_RNA"/>
</dbReference>
<dbReference type="GO" id="GO:0008278">
    <property type="term" value="C:cohesin complex"/>
    <property type="evidence" value="ECO:0007669"/>
    <property type="project" value="TreeGrafter"/>
</dbReference>
<dbReference type="GO" id="GO:0005634">
    <property type="term" value="C:nucleus"/>
    <property type="evidence" value="ECO:0007669"/>
    <property type="project" value="TreeGrafter"/>
</dbReference>
<evidence type="ECO:0000256" key="2">
    <source>
        <dbReference type="SAM" id="Coils"/>
    </source>
</evidence>
<dbReference type="InterPro" id="IPR039662">
    <property type="entry name" value="Cohesin_Scc3/SA"/>
</dbReference>
<dbReference type="InterPro" id="IPR020839">
    <property type="entry name" value="SCD"/>
</dbReference>
<dbReference type="GO" id="GO:0000785">
    <property type="term" value="C:chromatin"/>
    <property type="evidence" value="ECO:0007669"/>
    <property type="project" value="TreeGrafter"/>
</dbReference>
<dbReference type="PANTHER" id="PTHR11199:SF0">
    <property type="entry name" value="LD34181P-RELATED"/>
    <property type="match status" value="1"/>
</dbReference>
<gene>
    <name evidence="5" type="primary">STAG1</name>
    <name evidence="5" type="ORF">g.88449</name>
</gene>
<dbReference type="InterPro" id="IPR056396">
    <property type="entry name" value="HEAT_SCC3-SA"/>
</dbReference>
<evidence type="ECO:0000256" key="1">
    <source>
        <dbReference type="ARBA" id="ARBA00005486"/>
    </source>
</evidence>
<keyword evidence="2" id="KW-0175">Coiled coil</keyword>
<evidence type="ECO:0000256" key="3">
    <source>
        <dbReference type="SAM" id="MobiDB-lite"/>
    </source>
</evidence>
<dbReference type="Pfam" id="PF21581">
    <property type="entry name" value="SCD"/>
    <property type="match status" value="1"/>
</dbReference>
<dbReference type="PANTHER" id="PTHR11199">
    <property type="entry name" value="STROMAL ANTIGEN"/>
    <property type="match status" value="1"/>
</dbReference>
<feature type="compositionally biased region" description="Basic and acidic residues" evidence="3">
    <location>
        <begin position="142"/>
        <end position="151"/>
    </location>
</feature>
<dbReference type="Pfam" id="PF08514">
    <property type="entry name" value="STAG"/>
    <property type="match status" value="1"/>
</dbReference>
<feature type="region of interest" description="Disordered" evidence="3">
    <location>
        <begin position="1"/>
        <end position="167"/>
    </location>
</feature>
<evidence type="ECO:0000313" key="5">
    <source>
        <dbReference type="EMBL" id="JAQ08173.1"/>
    </source>
</evidence>
<feature type="compositionally biased region" description="Pro residues" evidence="3">
    <location>
        <begin position="132"/>
        <end position="141"/>
    </location>
</feature>
<accession>A0A146LJ60</accession>
<dbReference type="InterPro" id="IPR013721">
    <property type="entry name" value="STAG"/>
</dbReference>
<name>A0A146LJ60_LYGHE</name>
<protein>
    <submittedName>
        <fullName evidence="5">Cohesin subunit SA-1</fullName>
    </submittedName>
</protein>
<feature type="coiled-coil region" evidence="2">
    <location>
        <begin position="347"/>
        <end position="374"/>
    </location>
</feature>
<feature type="domain" description="SCD" evidence="4">
    <location>
        <begin position="383"/>
        <end position="468"/>
    </location>
</feature>
<comment type="similarity">
    <text evidence="1">Belongs to the SCC3 family.</text>
</comment>
<dbReference type="GO" id="GO:0003682">
    <property type="term" value="F:chromatin binding"/>
    <property type="evidence" value="ECO:0007669"/>
    <property type="project" value="TreeGrafter"/>
</dbReference>